<comment type="similarity">
    <text evidence="10">Belongs to the SGF11 family.</text>
</comment>
<evidence type="ECO:0000256" key="8">
    <source>
        <dbReference type="ARBA" id="ARBA00023163"/>
    </source>
</evidence>
<evidence type="ECO:0000256" key="9">
    <source>
        <dbReference type="ARBA" id="ARBA00023242"/>
    </source>
</evidence>
<sequence>MTDSPITYQTLAESILDDLLNNIIKQTTLSSLTNRIPAPSKEFIEQDKVKMKQAETSKYWACNNCGRNIAGVRFALHINKCLDRKRK</sequence>
<evidence type="ECO:0000256" key="5">
    <source>
        <dbReference type="ARBA" id="ARBA00022853"/>
    </source>
</evidence>
<evidence type="ECO:0000256" key="1">
    <source>
        <dbReference type="ARBA" id="ARBA00004123"/>
    </source>
</evidence>
<dbReference type="GO" id="GO:0006325">
    <property type="term" value="P:chromatin organization"/>
    <property type="evidence" value="ECO:0007669"/>
    <property type="project" value="UniProtKB-KW"/>
</dbReference>
<comment type="subunit">
    <text evidence="10">Component of the 1.8 MDa SAGA transcription coactivator-HAT complex. SAGA is built of 5 distinct domains with specialized functions. Within the SAGA complex, SUS1, SGF11, SGF73 and UBP8 form an additional subcomplex of SAGA called the DUB module (deubiquitination module). Interacts directly with SGF73, SUS1 and UBP8.</text>
</comment>
<evidence type="ECO:0000313" key="12">
    <source>
        <dbReference type="Proteomes" id="UP000253472"/>
    </source>
</evidence>
<keyword evidence="3" id="KW-0863">Zinc-finger</keyword>
<evidence type="ECO:0000256" key="2">
    <source>
        <dbReference type="ARBA" id="ARBA00022723"/>
    </source>
</evidence>
<keyword evidence="2" id="KW-0479">Metal-binding</keyword>
<protein>
    <recommendedName>
        <fullName evidence="10">SAGA-associated factor 11</fullName>
    </recommendedName>
</protein>
<keyword evidence="4" id="KW-0862">Zinc</keyword>
<keyword evidence="12" id="KW-1185">Reference proteome</keyword>
<comment type="subcellular location">
    <subcellularLocation>
        <location evidence="1 10">Nucleus</location>
    </subcellularLocation>
</comment>
<dbReference type="GO" id="GO:0005634">
    <property type="term" value="C:nucleus"/>
    <property type="evidence" value="ECO:0007669"/>
    <property type="project" value="UniProtKB-SubCell"/>
</dbReference>
<dbReference type="GO" id="GO:0008270">
    <property type="term" value="F:zinc ion binding"/>
    <property type="evidence" value="ECO:0007669"/>
    <property type="project" value="UniProtKB-KW"/>
</dbReference>
<dbReference type="Pfam" id="PF08209">
    <property type="entry name" value="Sgf11"/>
    <property type="match status" value="1"/>
</dbReference>
<dbReference type="EMBL" id="QLNQ01000028">
    <property type="protein sequence ID" value="RCK58233.1"/>
    <property type="molecule type" value="Genomic_DNA"/>
</dbReference>
<evidence type="ECO:0000256" key="4">
    <source>
        <dbReference type="ARBA" id="ARBA00022833"/>
    </source>
</evidence>
<dbReference type="AlphaFoldDB" id="A0A367XX96"/>
<keyword evidence="5" id="KW-0156">Chromatin regulator</keyword>
<comment type="caution">
    <text evidence="11">The sequence shown here is derived from an EMBL/GenBank/DDBJ whole genome shotgun (WGS) entry which is preliminary data.</text>
</comment>
<evidence type="ECO:0000313" key="11">
    <source>
        <dbReference type="EMBL" id="RCK58233.1"/>
    </source>
</evidence>
<organism evidence="11 12">
    <name type="scientific">Candida viswanathii</name>
    <dbReference type="NCBI Taxonomy" id="5486"/>
    <lineage>
        <taxon>Eukaryota</taxon>
        <taxon>Fungi</taxon>
        <taxon>Dikarya</taxon>
        <taxon>Ascomycota</taxon>
        <taxon>Saccharomycotina</taxon>
        <taxon>Pichiomycetes</taxon>
        <taxon>Debaryomycetaceae</taxon>
        <taxon>Candida/Lodderomyces clade</taxon>
        <taxon>Candida</taxon>
    </lineage>
</organism>
<proteinExistence type="inferred from homology"/>
<keyword evidence="6" id="KW-0805">Transcription regulation</keyword>
<keyword evidence="8" id="KW-0804">Transcription</keyword>
<accession>A0A367XX96</accession>
<dbReference type="GO" id="GO:0070461">
    <property type="term" value="C:SAGA-type complex"/>
    <property type="evidence" value="ECO:0007669"/>
    <property type="project" value="UniProtKB-ARBA"/>
</dbReference>
<dbReference type="OrthoDB" id="21557at2759"/>
<name>A0A367XX96_9ASCO</name>
<evidence type="ECO:0000256" key="10">
    <source>
        <dbReference type="RuleBase" id="RU261113"/>
    </source>
</evidence>
<dbReference type="STRING" id="5486.A0A367XX96"/>
<evidence type="ECO:0000256" key="7">
    <source>
        <dbReference type="ARBA" id="ARBA00023159"/>
    </source>
</evidence>
<dbReference type="InterPro" id="IPR013246">
    <property type="entry name" value="SAGA_su_Sgf11"/>
</dbReference>
<evidence type="ECO:0000256" key="3">
    <source>
        <dbReference type="ARBA" id="ARBA00022771"/>
    </source>
</evidence>
<reference evidence="11 12" key="1">
    <citation type="submission" date="2018-06" db="EMBL/GenBank/DDBJ databases">
        <title>Whole genome sequencing of Candida tropicalis (genome annotated by CSBL at Korea University).</title>
        <authorList>
            <person name="Ahn J."/>
        </authorList>
    </citation>
    <scope>NUCLEOTIDE SEQUENCE [LARGE SCALE GENOMIC DNA]</scope>
    <source>
        <strain evidence="11 12">ATCC 20962</strain>
    </source>
</reference>
<evidence type="ECO:0000256" key="6">
    <source>
        <dbReference type="ARBA" id="ARBA00023015"/>
    </source>
</evidence>
<dbReference type="Gene3D" id="3.30.160.60">
    <property type="entry name" value="Classic Zinc Finger"/>
    <property type="match status" value="1"/>
</dbReference>
<keyword evidence="7 10" id="KW-0010">Activator</keyword>
<keyword evidence="9" id="KW-0539">Nucleus</keyword>
<gene>
    <name evidence="11" type="primary">SGF11_1</name>
    <name evidence="11" type="ORF">Cantr_06229</name>
</gene>
<comment type="function">
    <text evidence="10">Functions as component of the transcription regulatory histone acetylation (HAT) complex SAGA. At the promoters, SAGA is required for recruitment of the basal transcription machinery. It influences RNA polymerase II transcriptional activity through different activities such as TBP interaction and promoter selectivity, interaction with transcription activators, and chromatin modification through histone acetylation and deubiquitination. SAGA acetylates nucleosomal histone H3 to some extent (to form H3K9ac, H3K14ac, H3K18ac and H3K23ac). SAGA interacts with DNA via upstream activating sequences (UASs). Involved in transcriptional regulation of a subset of SAGA-regulated genes. Within the SAGA complex, participates in a subcomplex, that specifically deubiquitinates histones H2B.</text>
</comment>
<dbReference type="Proteomes" id="UP000253472">
    <property type="component" value="Unassembled WGS sequence"/>
</dbReference>